<organism evidence="4 5">
    <name type="scientific">Ureaplasma parvum serovar 3 (strain ATCC 27815 / 27 / NCTC 11736)</name>
    <dbReference type="NCBI Taxonomy" id="505682"/>
    <lineage>
        <taxon>Bacteria</taxon>
        <taxon>Bacillati</taxon>
        <taxon>Mycoplasmatota</taxon>
        <taxon>Mycoplasmoidales</taxon>
        <taxon>Mycoplasmoidaceae</taxon>
        <taxon>Ureaplasma</taxon>
    </lineage>
</organism>
<dbReference type="EMBL" id="CP000942">
    <property type="protein sequence ID" value="ACA32753.1"/>
    <property type="molecule type" value="Genomic_DNA"/>
</dbReference>
<evidence type="ECO:0000313" key="4">
    <source>
        <dbReference type="EMBL" id="ACA32753.1"/>
    </source>
</evidence>
<feature type="domain" description="N-acetyltransferase" evidence="3">
    <location>
        <begin position="2"/>
        <end position="169"/>
    </location>
</feature>
<dbReference type="PANTHER" id="PTHR42919:SF8">
    <property type="entry name" value="N-ALPHA-ACETYLTRANSFERASE 50"/>
    <property type="match status" value="1"/>
</dbReference>
<accession>A0A2C9DXZ9</accession>
<dbReference type="SUPFAM" id="SSF55729">
    <property type="entry name" value="Acyl-CoA N-acyltransferases (Nat)"/>
    <property type="match status" value="1"/>
</dbReference>
<name>A0A2C9DXZ9_UREP2</name>
<dbReference type="HOGENOM" id="CLU_098671_1_0_14"/>
<dbReference type="RefSeq" id="WP_006688484.1">
    <property type="nucleotide sequence ID" value="NC_010503.1"/>
</dbReference>
<dbReference type="InterPro" id="IPR051556">
    <property type="entry name" value="N-term/lysine_N-AcTrnsfr"/>
</dbReference>
<dbReference type="KEGG" id="upa:UPA3_0592"/>
<evidence type="ECO:0000256" key="2">
    <source>
        <dbReference type="ARBA" id="ARBA00023315"/>
    </source>
</evidence>
<evidence type="ECO:0000256" key="1">
    <source>
        <dbReference type="ARBA" id="ARBA00022679"/>
    </source>
</evidence>
<dbReference type="Pfam" id="PF00583">
    <property type="entry name" value="Acetyltransf_1"/>
    <property type="match status" value="1"/>
</dbReference>
<keyword evidence="1 4" id="KW-0808">Transferase</keyword>
<proteinExistence type="predicted"/>
<dbReference type="InterPro" id="IPR000182">
    <property type="entry name" value="GNAT_dom"/>
</dbReference>
<dbReference type="Proteomes" id="UP000002162">
    <property type="component" value="Chromosome"/>
</dbReference>
<evidence type="ECO:0000313" key="5">
    <source>
        <dbReference type="Proteomes" id="UP000002162"/>
    </source>
</evidence>
<dbReference type="GeneID" id="29672565"/>
<dbReference type="PROSITE" id="PS51186">
    <property type="entry name" value="GNAT"/>
    <property type="match status" value="1"/>
</dbReference>
<reference evidence="4 5" key="1">
    <citation type="submission" date="2008-02" db="EMBL/GenBank/DDBJ databases">
        <title>Genome sequence of Ureaplasma parvum serovar 3.</title>
        <authorList>
            <person name="Methe B.A."/>
            <person name="Glass J."/>
            <person name="Waites K."/>
            <person name="Shrivastava S."/>
        </authorList>
    </citation>
    <scope>NUCLEOTIDE SEQUENCE [LARGE SCALE GENOMIC DNA]</scope>
    <source>
        <strain evidence="5">ATCC 27815 / 27 / NCTC 11736</strain>
    </source>
</reference>
<keyword evidence="2" id="KW-0012">Acyltransferase</keyword>
<dbReference type="InterPro" id="IPR016181">
    <property type="entry name" value="Acyl_CoA_acyltransferase"/>
</dbReference>
<gene>
    <name evidence="4" type="ordered locus">UPA3_0592</name>
</gene>
<dbReference type="PANTHER" id="PTHR42919">
    <property type="entry name" value="N-ALPHA-ACETYLTRANSFERASE"/>
    <property type="match status" value="1"/>
</dbReference>
<protein>
    <submittedName>
        <fullName evidence="4">Acetyltransferase, gnat family</fullName>
    </submittedName>
</protein>
<sequence length="169" mass="19976">MVLIEKINEQDINTVVAYVVAFRKKLYPKVDHNNLPKELVNFKQTYIINPLGIWFSVFLEDTHELVGTISCHEYDYRYNNLFYLDRSTKTSEVGKLYIDPLIRRQGIATRLFNALKDQAKKQGIKCFYLHTHHHLPGAREFWLKMGFKIQKEMTLEDDGQDIIHMTLEL</sequence>
<dbReference type="AlphaFoldDB" id="A0A2C9DXZ9"/>
<dbReference type="CDD" id="cd04301">
    <property type="entry name" value="NAT_SF"/>
    <property type="match status" value="1"/>
</dbReference>
<dbReference type="GO" id="GO:0016747">
    <property type="term" value="F:acyltransferase activity, transferring groups other than amino-acyl groups"/>
    <property type="evidence" value="ECO:0007669"/>
    <property type="project" value="InterPro"/>
</dbReference>
<dbReference type="Gene3D" id="3.40.630.30">
    <property type="match status" value="1"/>
</dbReference>
<evidence type="ECO:0000259" key="3">
    <source>
        <dbReference type="PROSITE" id="PS51186"/>
    </source>
</evidence>